<proteinExistence type="predicted"/>
<evidence type="ECO:0000256" key="1">
    <source>
        <dbReference type="SAM" id="SignalP"/>
    </source>
</evidence>
<comment type="caution">
    <text evidence="2">The sequence shown here is derived from an EMBL/GenBank/DDBJ whole genome shotgun (WGS) entry which is preliminary data.</text>
</comment>
<name>A0A923PHU2_9BACT</name>
<dbReference type="Proteomes" id="UP000650081">
    <property type="component" value="Unassembled WGS sequence"/>
</dbReference>
<organism evidence="2 3">
    <name type="scientific">Neolewinella lacunae</name>
    <dbReference type="NCBI Taxonomy" id="1517758"/>
    <lineage>
        <taxon>Bacteria</taxon>
        <taxon>Pseudomonadati</taxon>
        <taxon>Bacteroidota</taxon>
        <taxon>Saprospiria</taxon>
        <taxon>Saprospirales</taxon>
        <taxon>Lewinellaceae</taxon>
        <taxon>Neolewinella</taxon>
    </lineage>
</organism>
<keyword evidence="1" id="KW-0732">Signal</keyword>
<evidence type="ECO:0000313" key="3">
    <source>
        <dbReference type="Proteomes" id="UP000650081"/>
    </source>
</evidence>
<dbReference type="RefSeq" id="WP_187465001.1">
    <property type="nucleotide sequence ID" value="NZ_JACSIT010000040.1"/>
</dbReference>
<evidence type="ECO:0008006" key="4">
    <source>
        <dbReference type="Google" id="ProtNLM"/>
    </source>
</evidence>
<feature type="signal peptide" evidence="1">
    <location>
        <begin position="1"/>
        <end position="18"/>
    </location>
</feature>
<protein>
    <recommendedName>
        <fullName evidence="4">T9SS type A sorting domain-containing protein</fullName>
    </recommendedName>
</protein>
<reference evidence="2" key="1">
    <citation type="submission" date="2020-08" db="EMBL/GenBank/DDBJ databases">
        <title>Lewinella bacteria from marine environments.</title>
        <authorList>
            <person name="Zhong Y."/>
        </authorList>
    </citation>
    <scope>NUCLEOTIDE SEQUENCE</scope>
    <source>
        <strain evidence="2">KCTC 42187</strain>
    </source>
</reference>
<sequence length="531" mass="58324">MKQFHVLFFLLFAGLLSAQLRLVTDLNPGTEGAFECFLCLGQRTAPIADGMLVVAGDNTTGQELYFVKDDSISLVKDVFPGDRDGRIRKLTPFGGLVYFSAISPEGPTIWVSDGTPEGTDLFFDPSPTTASLSSRIPDFAFGADSALYVVSEGVLHRYKDGVATQLATSVIISTEDDNFPGGSFTPYQDGVAFFNINDLGNGGLFLATDTLARLAPLPSISRFDQAFGLREVNGNLLFSYESTSNRRKGTYRYENGVDTLQRYNTATGSALFISRWYTINDSLRVGFDGNRSYLLFDALNEPFQISTTGPDRFTATARQEYPSLQVDSLLIWLTNGGAFNPEILTITDGTVAGTRVLLEGEFRGISNLLHDSGNVYFVTGLNFRNGPTFYRYELATGTLTNFHTGPTDVFSSYDLQLVAVLDSMVYFTSNHENPLYGRELYQVSNGLFPVSTRGPRRVAPLDVSITSETYTIQANAAGMANVSVFDLGGRLIERQSVPVNTTQQIGAYRGLRIYVFEFAGKMATRRLLGRQ</sequence>
<accession>A0A923PHU2</accession>
<feature type="chain" id="PRO_5036789137" description="T9SS type A sorting domain-containing protein" evidence="1">
    <location>
        <begin position="19"/>
        <end position="531"/>
    </location>
</feature>
<gene>
    <name evidence="2" type="ORF">H9S92_01725</name>
</gene>
<evidence type="ECO:0000313" key="2">
    <source>
        <dbReference type="EMBL" id="MBC6992870.1"/>
    </source>
</evidence>
<dbReference type="EMBL" id="JACSIT010000040">
    <property type="protein sequence ID" value="MBC6992870.1"/>
    <property type="molecule type" value="Genomic_DNA"/>
</dbReference>
<dbReference type="AlphaFoldDB" id="A0A923PHU2"/>
<keyword evidence="3" id="KW-1185">Reference proteome</keyword>